<dbReference type="Proteomes" id="UP001549366">
    <property type="component" value="Unassembled WGS sequence"/>
</dbReference>
<dbReference type="PANTHER" id="PTHR32322">
    <property type="entry name" value="INNER MEMBRANE TRANSPORTER"/>
    <property type="match status" value="1"/>
</dbReference>
<evidence type="ECO:0000256" key="3">
    <source>
        <dbReference type="ARBA" id="ARBA00022692"/>
    </source>
</evidence>
<dbReference type="PANTHER" id="PTHR32322:SF18">
    <property type="entry name" value="S-ADENOSYLMETHIONINE_S-ADENOSYLHOMOCYSTEINE TRANSPORTER"/>
    <property type="match status" value="1"/>
</dbReference>
<evidence type="ECO:0000256" key="4">
    <source>
        <dbReference type="ARBA" id="ARBA00022989"/>
    </source>
</evidence>
<feature type="transmembrane region" description="Helical" evidence="6">
    <location>
        <begin position="107"/>
        <end position="126"/>
    </location>
</feature>
<keyword evidence="2" id="KW-1003">Cell membrane</keyword>
<organism evidence="8 9">
    <name type="scientific">Endozoicomonas lisbonensis</name>
    <dbReference type="NCBI Taxonomy" id="3120522"/>
    <lineage>
        <taxon>Bacteria</taxon>
        <taxon>Pseudomonadati</taxon>
        <taxon>Pseudomonadota</taxon>
        <taxon>Gammaproteobacteria</taxon>
        <taxon>Oceanospirillales</taxon>
        <taxon>Endozoicomonadaceae</taxon>
        <taxon>Endozoicomonas</taxon>
    </lineage>
</organism>
<evidence type="ECO:0000313" key="8">
    <source>
        <dbReference type="EMBL" id="MET4757695.1"/>
    </source>
</evidence>
<dbReference type="RefSeq" id="WP_354020173.1">
    <property type="nucleotide sequence ID" value="NZ_JBEWTC010000005.1"/>
</dbReference>
<feature type="domain" description="EamA" evidence="7">
    <location>
        <begin position="191"/>
        <end position="326"/>
    </location>
</feature>
<feature type="transmembrane region" description="Helical" evidence="6">
    <location>
        <begin position="41"/>
        <end position="63"/>
    </location>
</feature>
<reference evidence="8 9" key="1">
    <citation type="submission" date="2024-06" db="EMBL/GenBank/DDBJ databases">
        <title>Genomic Encyclopedia of Type Strains, Phase V (KMG-V): Genome sequencing to study the core and pangenomes of soil and plant-associated prokaryotes.</title>
        <authorList>
            <person name="Whitman W."/>
        </authorList>
    </citation>
    <scope>NUCLEOTIDE SEQUENCE [LARGE SCALE GENOMIC DNA]</scope>
    <source>
        <strain evidence="8 9">NE40</strain>
    </source>
</reference>
<evidence type="ECO:0000313" key="9">
    <source>
        <dbReference type="Proteomes" id="UP001549366"/>
    </source>
</evidence>
<accession>A0ABV2SIW5</accession>
<proteinExistence type="predicted"/>
<feature type="transmembrane region" description="Helical" evidence="6">
    <location>
        <begin position="310"/>
        <end position="326"/>
    </location>
</feature>
<evidence type="ECO:0000259" key="7">
    <source>
        <dbReference type="Pfam" id="PF00892"/>
    </source>
</evidence>
<keyword evidence="4 6" id="KW-1133">Transmembrane helix</keyword>
<keyword evidence="5 6" id="KW-0472">Membrane</keyword>
<dbReference type="InterPro" id="IPR000620">
    <property type="entry name" value="EamA_dom"/>
</dbReference>
<feature type="transmembrane region" description="Helical" evidence="6">
    <location>
        <begin position="75"/>
        <end position="95"/>
    </location>
</feature>
<sequence length="329" mass="35779">MRLSPLEALPSRGESLIRAGYPAGDNVLYISTIGEARNQKVLAALGLILATLCWGGNSVAARLSIGEIQPLSLSFWRWTLVFCLMLPFTASQVWQEKEVIFQNKGKLVVLALTSISSFNTLLYLAAQTTQAVNVALIQVGLPFICILLSIPILRVYPRKAQCAGLMVAAIGLLAIFSKGSLDVLLALDFGRGDMIMLVAVVTWALYTVFLKRFDLPLSGHVLLTVCVGIGVLFIAPFYLWEFLTRGGFEINTSTVLLLVYVTIFASIVAFLSWNFGVSVLGANQASMFNFLIPVFSALIAIPVLGEGLQTYHLAGAGFIFTGLWLSNKY</sequence>
<dbReference type="SUPFAM" id="SSF103481">
    <property type="entry name" value="Multidrug resistance efflux transporter EmrE"/>
    <property type="match status" value="2"/>
</dbReference>
<comment type="subcellular location">
    <subcellularLocation>
        <location evidence="1">Cell membrane</location>
        <topology evidence="1">Multi-pass membrane protein</topology>
    </subcellularLocation>
</comment>
<gene>
    <name evidence="8" type="ORF">V5J35_002887</name>
</gene>
<dbReference type="InterPro" id="IPR050638">
    <property type="entry name" value="AA-Vitamin_Transporters"/>
</dbReference>
<keyword evidence="3 6" id="KW-0812">Transmembrane</keyword>
<evidence type="ECO:0000256" key="2">
    <source>
        <dbReference type="ARBA" id="ARBA00022475"/>
    </source>
</evidence>
<dbReference type="InterPro" id="IPR037185">
    <property type="entry name" value="EmrE-like"/>
</dbReference>
<comment type="caution">
    <text evidence="8">The sequence shown here is derived from an EMBL/GenBank/DDBJ whole genome shotgun (WGS) entry which is preliminary data.</text>
</comment>
<feature type="transmembrane region" description="Helical" evidence="6">
    <location>
        <begin position="189"/>
        <end position="209"/>
    </location>
</feature>
<feature type="transmembrane region" description="Helical" evidence="6">
    <location>
        <begin position="132"/>
        <end position="153"/>
    </location>
</feature>
<feature type="transmembrane region" description="Helical" evidence="6">
    <location>
        <begin position="221"/>
        <end position="240"/>
    </location>
</feature>
<feature type="domain" description="EamA" evidence="7">
    <location>
        <begin position="43"/>
        <end position="176"/>
    </location>
</feature>
<evidence type="ECO:0000256" key="6">
    <source>
        <dbReference type="SAM" id="Phobius"/>
    </source>
</evidence>
<feature type="transmembrane region" description="Helical" evidence="6">
    <location>
        <begin position="252"/>
        <end position="273"/>
    </location>
</feature>
<protein>
    <submittedName>
        <fullName evidence="8">Drug/metabolite transporter (DMT)-like permease</fullName>
    </submittedName>
</protein>
<dbReference type="Pfam" id="PF00892">
    <property type="entry name" value="EamA"/>
    <property type="match status" value="2"/>
</dbReference>
<feature type="transmembrane region" description="Helical" evidence="6">
    <location>
        <begin position="285"/>
        <end position="304"/>
    </location>
</feature>
<evidence type="ECO:0000256" key="5">
    <source>
        <dbReference type="ARBA" id="ARBA00023136"/>
    </source>
</evidence>
<dbReference type="EMBL" id="JBEWTB010000002">
    <property type="protein sequence ID" value="MET4757695.1"/>
    <property type="molecule type" value="Genomic_DNA"/>
</dbReference>
<keyword evidence="9" id="KW-1185">Reference proteome</keyword>
<name>A0ABV2SIW5_9GAMM</name>
<feature type="transmembrane region" description="Helical" evidence="6">
    <location>
        <begin position="160"/>
        <end position="177"/>
    </location>
</feature>
<evidence type="ECO:0000256" key="1">
    <source>
        <dbReference type="ARBA" id="ARBA00004651"/>
    </source>
</evidence>